<proteinExistence type="predicted"/>
<dbReference type="InterPro" id="IPR016181">
    <property type="entry name" value="Acyl_CoA_acyltransferase"/>
</dbReference>
<dbReference type="GO" id="GO:0016747">
    <property type="term" value="F:acyltransferase activity, transferring groups other than amino-acyl groups"/>
    <property type="evidence" value="ECO:0007669"/>
    <property type="project" value="InterPro"/>
</dbReference>
<feature type="domain" description="N-acetyltransferase" evidence="1">
    <location>
        <begin position="1"/>
        <end position="149"/>
    </location>
</feature>
<dbReference type="InterPro" id="IPR020036">
    <property type="entry name" value="PseH"/>
</dbReference>
<protein>
    <submittedName>
        <fullName evidence="2">UDP-4-amino-4, 6-dideoxy-N-acetyl-beta-L-altrosamine N-acetyltransferase</fullName>
    </submittedName>
</protein>
<dbReference type="InterPro" id="IPR000182">
    <property type="entry name" value="GNAT_dom"/>
</dbReference>
<dbReference type="STRING" id="260552.Mag101_07550"/>
<dbReference type="KEGG" id="maga:Mag101_07550"/>
<keyword evidence="3" id="KW-1185">Reference proteome</keyword>
<dbReference type="AlphaFoldDB" id="A0A1Q2M9S4"/>
<name>A0A1Q2M9S4_9GAMM</name>
<evidence type="ECO:0000313" key="2">
    <source>
        <dbReference type="EMBL" id="AQQ69441.1"/>
    </source>
</evidence>
<sequence length="166" mass="19583">MKRDDLRMVLQWRNHIEVRRFMYSQEEISFLDHTKWFEANSNNPDKKLLIFEKNDISLGFINFDRIRNSDVVDWGFYTAPNAPKGTGKRLGKTVLDYAFKGLNFRKVCGQVLSYNQRSINFHLKLGFRQEGVLVDQYFDGHKYHSVVCFGLLSNEWNMIQCGEESD</sequence>
<dbReference type="Gene3D" id="3.40.630.30">
    <property type="match status" value="1"/>
</dbReference>
<dbReference type="PANTHER" id="PTHR43415">
    <property type="entry name" value="SPERMIDINE N(1)-ACETYLTRANSFERASE"/>
    <property type="match status" value="1"/>
</dbReference>
<dbReference type="NCBIfam" id="TIGR03585">
    <property type="entry name" value="PseH"/>
    <property type="match status" value="1"/>
</dbReference>
<dbReference type="OrthoDB" id="5358891at2"/>
<dbReference type="Pfam" id="PF13302">
    <property type="entry name" value="Acetyltransf_3"/>
    <property type="match status" value="1"/>
</dbReference>
<dbReference type="Proteomes" id="UP000188219">
    <property type="component" value="Chromosome"/>
</dbReference>
<accession>A0A1Q2M9S4</accession>
<reference evidence="2" key="1">
    <citation type="submission" date="2017-02" db="EMBL/GenBank/DDBJ databases">
        <title>Genome of Microbulbifer agarilyticus GP101.</title>
        <authorList>
            <person name="Jung J."/>
            <person name="Bae S.S."/>
            <person name="Baek K."/>
        </authorList>
    </citation>
    <scope>NUCLEOTIDE SEQUENCE [LARGE SCALE GENOMIC DNA]</scope>
    <source>
        <strain evidence="2">GP101</strain>
    </source>
</reference>
<evidence type="ECO:0000259" key="1">
    <source>
        <dbReference type="PROSITE" id="PS51186"/>
    </source>
</evidence>
<evidence type="ECO:0000313" key="3">
    <source>
        <dbReference type="Proteomes" id="UP000188219"/>
    </source>
</evidence>
<dbReference type="EMBL" id="CP019650">
    <property type="protein sequence ID" value="AQQ69441.1"/>
    <property type="molecule type" value="Genomic_DNA"/>
</dbReference>
<dbReference type="PANTHER" id="PTHR43415:SF3">
    <property type="entry name" value="GNAT-FAMILY ACETYLTRANSFERASE"/>
    <property type="match status" value="1"/>
</dbReference>
<gene>
    <name evidence="2" type="ORF">Mag101_07550</name>
</gene>
<dbReference type="PROSITE" id="PS51186">
    <property type="entry name" value="GNAT"/>
    <property type="match status" value="1"/>
</dbReference>
<organism evidence="2 3">
    <name type="scientific">Microbulbifer agarilyticus</name>
    <dbReference type="NCBI Taxonomy" id="260552"/>
    <lineage>
        <taxon>Bacteria</taxon>
        <taxon>Pseudomonadati</taxon>
        <taxon>Pseudomonadota</taxon>
        <taxon>Gammaproteobacteria</taxon>
        <taxon>Cellvibrionales</taxon>
        <taxon>Microbulbiferaceae</taxon>
        <taxon>Microbulbifer</taxon>
    </lineage>
</organism>
<dbReference type="SUPFAM" id="SSF55729">
    <property type="entry name" value="Acyl-CoA N-acyltransferases (Nat)"/>
    <property type="match status" value="1"/>
</dbReference>